<dbReference type="Gene3D" id="3.40.50.510">
    <property type="entry name" value="Phosphotransferase system, mannose-type IIA component"/>
    <property type="match status" value="1"/>
</dbReference>
<evidence type="ECO:0000259" key="5">
    <source>
        <dbReference type="PROSITE" id="PS50045"/>
    </source>
</evidence>
<feature type="domain" description="Sigma-54 factor interaction" evidence="5">
    <location>
        <begin position="112"/>
        <end position="346"/>
    </location>
</feature>
<reference evidence="9" key="1">
    <citation type="submission" date="2016-10" db="EMBL/GenBank/DDBJ databases">
        <authorList>
            <person name="Varghese N."/>
            <person name="Submissions S."/>
        </authorList>
    </citation>
    <scope>NUCLEOTIDE SEQUENCE [LARGE SCALE GENOMIC DNA]</scope>
    <source>
        <strain evidence="9">DSM 2179</strain>
    </source>
</reference>
<dbReference type="InterPro" id="IPR036662">
    <property type="entry name" value="PTS_EIIA_man-typ_sf"/>
</dbReference>
<dbReference type="SUPFAM" id="SSF63520">
    <property type="entry name" value="PTS-regulatory domain, PRD"/>
    <property type="match status" value="2"/>
</dbReference>
<dbReference type="AlphaFoldDB" id="A0A1H7BWR4"/>
<feature type="domain" description="PTS EIIA type-4" evidence="6">
    <location>
        <begin position="576"/>
        <end position="707"/>
    </location>
</feature>
<evidence type="ECO:0000256" key="1">
    <source>
        <dbReference type="ARBA" id="ARBA00022679"/>
    </source>
</evidence>
<dbReference type="Gene3D" id="1.10.1790.10">
    <property type="entry name" value="PRD domain"/>
    <property type="match status" value="2"/>
</dbReference>
<dbReference type="InterPro" id="IPR025943">
    <property type="entry name" value="Sigma_54_int_dom_ATP-bd_2"/>
</dbReference>
<protein>
    <submittedName>
        <fullName evidence="8">Transcriptional regulatory protein LevR, contains PRD, AAA+ and EIIA domains</fullName>
    </submittedName>
</protein>
<dbReference type="Gene3D" id="3.40.50.300">
    <property type="entry name" value="P-loop containing nucleotide triphosphate hydrolases"/>
    <property type="match status" value="1"/>
</dbReference>
<dbReference type="InterPro" id="IPR036390">
    <property type="entry name" value="WH_DNA-bd_sf"/>
</dbReference>
<dbReference type="GO" id="GO:0003677">
    <property type="term" value="F:DNA binding"/>
    <property type="evidence" value="ECO:0007669"/>
    <property type="project" value="UniProtKB-KW"/>
</dbReference>
<evidence type="ECO:0000259" key="7">
    <source>
        <dbReference type="PROSITE" id="PS51372"/>
    </source>
</evidence>
<dbReference type="InterPro" id="IPR002078">
    <property type="entry name" value="Sigma_54_int"/>
</dbReference>
<dbReference type="Pfam" id="PF00158">
    <property type="entry name" value="Sigma54_activat"/>
    <property type="match status" value="1"/>
</dbReference>
<dbReference type="InterPro" id="IPR004701">
    <property type="entry name" value="PTS_EIIA_man-typ"/>
</dbReference>
<dbReference type="GO" id="GO:0009401">
    <property type="term" value="P:phosphoenolpyruvate-dependent sugar phosphotransferase system"/>
    <property type="evidence" value="ECO:0007669"/>
    <property type="project" value="InterPro"/>
</dbReference>
<keyword evidence="9" id="KW-1185">Reference proteome</keyword>
<dbReference type="RefSeq" id="WP_091833820.1">
    <property type="nucleotide sequence ID" value="NZ_FNZK01000018.1"/>
</dbReference>
<dbReference type="PROSITE" id="PS00676">
    <property type="entry name" value="SIGMA54_INTERACT_2"/>
    <property type="match status" value="1"/>
</dbReference>
<dbReference type="SUPFAM" id="SSF53062">
    <property type="entry name" value="PTS system fructose IIA component-like"/>
    <property type="match status" value="1"/>
</dbReference>
<dbReference type="InterPro" id="IPR003593">
    <property type="entry name" value="AAA+_ATPase"/>
</dbReference>
<evidence type="ECO:0000256" key="2">
    <source>
        <dbReference type="ARBA" id="ARBA00022741"/>
    </source>
</evidence>
<evidence type="ECO:0000256" key="4">
    <source>
        <dbReference type="ARBA" id="ARBA00023125"/>
    </source>
</evidence>
<dbReference type="SUPFAM" id="SSF46785">
    <property type="entry name" value="Winged helix' DNA-binding domain"/>
    <property type="match status" value="1"/>
</dbReference>
<dbReference type="InterPro" id="IPR011608">
    <property type="entry name" value="PRD"/>
</dbReference>
<dbReference type="InterPro" id="IPR036634">
    <property type="entry name" value="PRD_sf"/>
</dbReference>
<dbReference type="PROSITE" id="PS50045">
    <property type="entry name" value="SIGMA54_INTERACT_4"/>
    <property type="match status" value="1"/>
</dbReference>
<dbReference type="SMART" id="SM00382">
    <property type="entry name" value="AAA"/>
    <property type="match status" value="1"/>
</dbReference>
<evidence type="ECO:0000256" key="3">
    <source>
        <dbReference type="ARBA" id="ARBA00022840"/>
    </source>
</evidence>
<evidence type="ECO:0000313" key="8">
    <source>
        <dbReference type="EMBL" id="SEJ81464.1"/>
    </source>
</evidence>
<feature type="domain" description="PRD" evidence="7">
    <location>
        <begin position="835"/>
        <end position="929"/>
    </location>
</feature>
<dbReference type="PANTHER" id="PTHR32071:SF90">
    <property type="entry name" value="TRANSCRIPTIONAL REGULATORY PROTEIN LEVR"/>
    <property type="match status" value="1"/>
</dbReference>
<keyword evidence="1" id="KW-0808">Transferase</keyword>
<accession>A0A1H7BWR4</accession>
<keyword evidence="2" id="KW-0547">Nucleotide-binding</keyword>
<dbReference type="PANTHER" id="PTHR32071">
    <property type="entry name" value="TRANSCRIPTIONAL REGULATORY PROTEIN"/>
    <property type="match status" value="1"/>
</dbReference>
<dbReference type="PROSITE" id="PS51372">
    <property type="entry name" value="PRD_2"/>
    <property type="match status" value="2"/>
</dbReference>
<evidence type="ECO:0000259" key="6">
    <source>
        <dbReference type="PROSITE" id="PS51096"/>
    </source>
</evidence>
<feature type="domain" description="PRD" evidence="7">
    <location>
        <begin position="470"/>
        <end position="575"/>
    </location>
</feature>
<dbReference type="Pfam" id="PF00874">
    <property type="entry name" value="PRD"/>
    <property type="match status" value="2"/>
</dbReference>
<dbReference type="InterPro" id="IPR027417">
    <property type="entry name" value="P-loop_NTPase"/>
</dbReference>
<dbReference type="Proteomes" id="UP000199662">
    <property type="component" value="Unassembled WGS sequence"/>
</dbReference>
<dbReference type="CDD" id="cd00009">
    <property type="entry name" value="AAA"/>
    <property type="match status" value="1"/>
</dbReference>
<gene>
    <name evidence="8" type="ORF">SAMN05660742_11815</name>
</gene>
<dbReference type="GO" id="GO:0016020">
    <property type="term" value="C:membrane"/>
    <property type="evidence" value="ECO:0007669"/>
    <property type="project" value="InterPro"/>
</dbReference>
<dbReference type="SUPFAM" id="SSF52540">
    <property type="entry name" value="P-loop containing nucleoside triphosphate hydrolases"/>
    <property type="match status" value="1"/>
</dbReference>
<proteinExistence type="predicted"/>
<organism evidence="8 9">
    <name type="scientific">Propionispira arboris</name>
    <dbReference type="NCBI Taxonomy" id="84035"/>
    <lineage>
        <taxon>Bacteria</taxon>
        <taxon>Bacillati</taxon>
        <taxon>Bacillota</taxon>
        <taxon>Negativicutes</taxon>
        <taxon>Selenomonadales</taxon>
        <taxon>Selenomonadaceae</taxon>
        <taxon>Propionispira</taxon>
    </lineage>
</organism>
<name>A0A1H7BWR4_9FIRM</name>
<evidence type="ECO:0000313" key="9">
    <source>
        <dbReference type="Proteomes" id="UP000199662"/>
    </source>
</evidence>
<keyword evidence="3" id="KW-0067">ATP-binding</keyword>
<sequence>MKRMDKIYQYIQERSKSYSSEEIQGRIGVEAAEISQALQIMRSNVSRELNNLYRDGKILKFSGRPVLYFDREIFEQTKGVTLPLEIEELATVESGVTSAKKLTIQKSGFDCLIGSDGSLKKQIEQAKAAILYPPHGLHTLIVGQTGVGKTLFAHMMYEYGKTIGKFSEQSPFIIFNCADYYNNPQLLISHIFGHIKGAFTGADSAKPGLVESADNGILFLDEIHRLPPEGQEMLFYFMDTGTFNRLGETTRSRQATVLIIGATTENPDSVLTKTFIRRIPSIIKIQPLADRSMEEKLDIIKLLLANEVHSIQKPVKISVEALKALIGNIGVGNVGQMKSNIKLLCAQAFLNGIDNPNYIEIDFKLLPASVKSGLLALSSNRRELALVSQYINEALFISPNDQKLPMEETEDTSFNLYHLVDKKIKTLKSENIQSAVIKQIIAADVNAYIKSFCNQQDDFNMSVQDRLLKIIDYDLIDFTEEIATIVQKHLKISSLDRFLYAFSLHLSVFFKRIKSQQPLSSHAIEGTVSKDTEEFHLAMEIKQKIEEYYHIIVPPAEIEYFAMLLNSLKEEDDDEKIIIIVVMHGVHTATSMTDVAQKLLNVQLKNLIVFDMPIEVQPQVIFSKIMERLQTMNCHKGILLLADMGSIINFGPMITEQLKIPVKMLDMVSTPLVLEAIRKADVAGISLNAVYDSLNNFKGYESSAEDLPAEHVKHPEVIVTICASGKGTAEKLQKILENILPTITPRPIKVLPVGLYKVQESIAEISKEYRIIAVVGVANPKCDIPFIPLEQVIDGEVENILRTLIGIGGSRKAPPKNLVLRSFCEESLVEMLTYLNPAKILDTLLKFDSLLESHLGYQLTNPQRIRLLVHCGCALERMIMKTGLVYDEQEYPPINTQKLQCVNMAATVFEKTIKIVLTRDEKAFIASMI</sequence>
<keyword evidence="4" id="KW-0238">DNA-binding</keyword>
<dbReference type="GO" id="GO:0016740">
    <property type="term" value="F:transferase activity"/>
    <property type="evidence" value="ECO:0007669"/>
    <property type="project" value="UniProtKB-KW"/>
</dbReference>
<dbReference type="GO" id="GO:0005524">
    <property type="term" value="F:ATP binding"/>
    <property type="evidence" value="ECO:0007669"/>
    <property type="project" value="UniProtKB-KW"/>
</dbReference>
<dbReference type="STRING" id="84035.SAMN05660742_11815"/>
<dbReference type="Pfam" id="PF03610">
    <property type="entry name" value="EIIA-man"/>
    <property type="match status" value="1"/>
</dbReference>
<dbReference type="GO" id="GO:0006355">
    <property type="term" value="P:regulation of DNA-templated transcription"/>
    <property type="evidence" value="ECO:0007669"/>
    <property type="project" value="InterPro"/>
</dbReference>
<dbReference type="PROSITE" id="PS51096">
    <property type="entry name" value="PTS_EIIA_TYPE_4"/>
    <property type="match status" value="1"/>
</dbReference>
<dbReference type="EMBL" id="FNZK01000018">
    <property type="protein sequence ID" value="SEJ81464.1"/>
    <property type="molecule type" value="Genomic_DNA"/>
</dbReference>